<protein>
    <submittedName>
        <fullName evidence="3">Uncharacterized membrane protein</fullName>
    </submittedName>
</protein>
<keyword evidence="4" id="KW-1185">Reference proteome</keyword>
<gene>
    <name evidence="3" type="ORF">SAMN05421853_104200</name>
</gene>
<organism evidence="3 4">
    <name type="scientific">Roseivivax halotolerans</name>
    <dbReference type="NCBI Taxonomy" id="93684"/>
    <lineage>
        <taxon>Bacteria</taxon>
        <taxon>Pseudomonadati</taxon>
        <taxon>Pseudomonadota</taxon>
        <taxon>Alphaproteobacteria</taxon>
        <taxon>Rhodobacterales</taxon>
        <taxon>Roseobacteraceae</taxon>
        <taxon>Roseivivax</taxon>
    </lineage>
</organism>
<feature type="transmembrane region" description="Helical" evidence="1">
    <location>
        <begin position="12"/>
        <end position="30"/>
    </location>
</feature>
<evidence type="ECO:0000313" key="4">
    <source>
        <dbReference type="Proteomes" id="UP000243106"/>
    </source>
</evidence>
<name>A0A1I5XXH7_9RHOB</name>
<feature type="domain" description="DUF2061" evidence="2">
    <location>
        <begin position="8"/>
        <end position="59"/>
    </location>
</feature>
<keyword evidence="1" id="KW-1133">Transmembrane helix</keyword>
<reference evidence="4" key="1">
    <citation type="submission" date="2016-10" db="EMBL/GenBank/DDBJ databases">
        <authorList>
            <person name="Varghese N."/>
            <person name="Submissions S."/>
        </authorList>
    </citation>
    <scope>NUCLEOTIDE SEQUENCE [LARGE SCALE GENOMIC DNA]</scope>
    <source>
        <strain evidence="4">JCM 10271</strain>
    </source>
</reference>
<accession>A0A1I5XXH7</accession>
<dbReference type="EMBL" id="FOXV01000004">
    <property type="protein sequence ID" value="SFQ36625.1"/>
    <property type="molecule type" value="Genomic_DNA"/>
</dbReference>
<keyword evidence="1" id="KW-0812">Transmembrane</keyword>
<evidence type="ECO:0000256" key="1">
    <source>
        <dbReference type="SAM" id="Phobius"/>
    </source>
</evidence>
<dbReference type="AlphaFoldDB" id="A0A1I5XXH7"/>
<evidence type="ECO:0000259" key="2">
    <source>
        <dbReference type="Pfam" id="PF09834"/>
    </source>
</evidence>
<dbReference type="RefSeq" id="WP_093010362.1">
    <property type="nucleotide sequence ID" value="NZ_FOXV01000004.1"/>
</dbReference>
<dbReference type="Proteomes" id="UP000243106">
    <property type="component" value="Unassembled WGS sequence"/>
</dbReference>
<dbReference type="Pfam" id="PF09834">
    <property type="entry name" value="DUF2061"/>
    <property type="match status" value="1"/>
</dbReference>
<keyword evidence="1" id="KW-0472">Membrane</keyword>
<proteinExistence type="predicted"/>
<evidence type="ECO:0000313" key="3">
    <source>
        <dbReference type="EMBL" id="SFQ36625.1"/>
    </source>
</evidence>
<feature type="transmembrane region" description="Helical" evidence="1">
    <location>
        <begin position="36"/>
        <end position="53"/>
    </location>
</feature>
<dbReference type="STRING" id="93684.SAMN05421853_104200"/>
<dbReference type="InterPro" id="IPR018638">
    <property type="entry name" value="DUF2061_membrane"/>
</dbReference>
<sequence length="71" mass="7654">MDTTRRTVAKALCWQALGLCTMTGLGYLFTGSVSQGGAIALTSSGVALVAYVVHERIWDKISWGRRHPGET</sequence>